<proteinExistence type="predicted"/>
<comment type="caution">
    <text evidence="2">The sequence shown here is derived from an EMBL/GenBank/DDBJ whole genome shotgun (WGS) entry which is preliminary data.</text>
</comment>
<name>A0ABQ6BNP4_9CAUL</name>
<evidence type="ECO:0000256" key="1">
    <source>
        <dbReference type="SAM" id="MobiDB-lite"/>
    </source>
</evidence>
<reference evidence="3" key="1">
    <citation type="journal article" date="2019" name="Int. J. Syst. Evol. Microbiol.">
        <title>The Global Catalogue of Microorganisms (GCM) 10K type strain sequencing project: providing services to taxonomists for standard genome sequencing and annotation.</title>
        <authorList>
            <consortium name="The Broad Institute Genomics Platform"/>
            <consortium name="The Broad Institute Genome Sequencing Center for Infectious Disease"/>
            <person name="Wu L."/>
            <person name="Ma J."/>
        </authorList>
    </citation>
    <scope>NUCLEOTIDE SEQUENCE [LARGE SCALE GENOMIC DNA]</scope>
    <source>
        <strain evidence="3">NBRC 110107</strain>
    </source>
</reference>
<feature type="region of interest" description="Disordered" evidence="1">
    <location>
        <begin position="1"/>
        <end position="48"/>
    </location>
</feature>
<dbReference type="Proteomes" id="UP001156921">
    <property type="component" value="Unassembled WGS sequence"/>
</dbReference>
<feature type="region of interest" description="Disordered" evidence="1">
    <location>
        <begin position="62"/>
        <end position="102"/>
    </location>
</feature>
<gene>
    <name evidence="2" type="ORF">GCM10007859_15180</name>
</gene>
<keyword evidence="3" id="KW-1185">Reference proteome</keyword>
<protein>
    <submittedName>
        <fullName evidence="2">Uncharacterized protein</fullName>
    </submittedName>
</protein>
<evidence type="ECO:0000313" key="2">
    <source>
        <dbReference type="EMBL" id="GLS01503.1"/>
    </source>
</evidence>
<evidence type="ECO:0000313" key="3">
    <source>
        <dbReference type="Proteomes" id="UP001156921"/>
    </source>
</evidence>
<organism evidence="2 3">
    <name type="scientific">Brevundimonas denitrificans</name>
    <dbReference type="NCBI Taxonomy" id="1443434"/>
    <lineage>
        <taxon>Bacteria</taxon>
        <taxon>Pseudomonadati</taxon>
        <taxon>Pseudomonadota</taxon>
        <taxon>Alphaproteobacteria</taxon>
        <taxon>Caulobacterales</taxon>
        <taxon>Caulobacteraceae</taxon>
        <taxon>Brevundimonas</taxon>
    </lineage>
</organism>
<sequence length="102" mass="10780">MWWWSDEFDSGEFGGGGREVPQDPTGLKPSSAERCQPERGDAPIVRPSGPVDAAVLAFASMCRPTDDKADSGPGVDDPLNPPDPAGPRSEECELQKAAVPDT</sequence>
<accession>A0ABQ6BNP4</accession>
<dbReference type="EMBL" id="BSOY01000028">
    <property type="protein sequence ID" value="GLS01503.1"/>
    <property type="molecule type" value="Genomic_DNA"/>
</dbReference>
<feature type="compositionally biased region" description="Acidic residues" evidence="1">
    <location>
        <begin position="1"/>
        <end position="10"/>
    </location>
</feature>